<sequence length="71" mass="8012">MGAAERLEELLSLDHVSQMTGMDTTFICGEIKAGRFPRSIRIGRRALWIQSEAQGRVRQQIVQNRSLQVNG</sequence>
<reference evidence="1" key="1">
    <citation type="submission" date="2018-09" db="EMBL/GenBank/DDBJ databases">
        <authorList>
            <person name="Groschel M."/>
            <person name="Kohl T."/>
            <person name="Conchillo-Sole O."/>
            <person name="Mamat U."/>
            <person name="Yero D."/>
            <person name="Niemann S."/>
            <person name="Daura X."/>
            <person name="Gibert I."/>
        </authorList>
    </citation>
    <scope>NUCLEOTIDE SEQUENCE</scope>
    <source>
        <strain evidence="1">OG156</strain>
    </source>
</reference>
<dbReference type="InterPro" id="IPR010260">
    <property type="entry name" value="AlpA"/>
</dbReference>
<gene>
    <name evidence="1" type="ORF">D7Y33_05730</name>
</gene>
<reference evidence="1" key="2">
    <citation type="journal article" date="2020" name="Front. Microbiol.">
        <title>Genetic Variants of the DSF Quorum Sensing System in Stenotrophomonas maltophilia Influence Virulence and Resistance Phenotypes Among Genotypically Diverse Clinical Isolates.</title>
        <authorList>
            <person name="Yero D."/>
            <person name="Huedo P."/>
            <person name="Conchillo-Sole O."/>
            <person name="Martinez-Servat S."/>
            <person name="Mamat U."/>
            <person name="Coves X."/>
            <person name="Llanas F."/>
            <person name="Roca I."/>
            <person name="Vila J."/>
            <person name="Schaible U.E."/>
            <person name="Daura X."/>
            <person name="Gibert I."/>
        </authorList>
    </citation>
    <scope>NUCLEOTIDE SEQUENCE</scope>
    <source>
        <strain evidence="1">OG156</strain>
    </source>
</reference>
<evidence type="ECO:0000313" key="1">
    <source>
        <dbReference type="EMBL" id="MBA0310520.1"/>
    </source>
</evidence>
<dbReference type="Gene3D" id="1.10.238.160">
    <property type="match status" value="1"/>
</dbReference>
<evidence type="ECO:0000313" key="2">
    <source>
        <dbReference type="Proteomes" id="UP000822271"/>
    </source>
</evidence>
<name>A0A2J0SU23_STEMA</name>
<protein>
    <submittedName>
        <fullName evidence="1">AlpA family phage regulatory protein</fullName>
    </submittedName>
</protein>
<accession>A0A2J0SU23</accession>
<dbReference type="AlphaFoldDB" id="A0A2J0SU23"/>
<dbReference type="Pfam" id="PF05930">
    <property type="entry name" value="Phage_AlpA"/>
    <property type="match status" value="1"/>
</dbReference>
<dbReference type="Proteomes" id="UP000822271">
    <property type="component" value="Unassembled WGS sequence"/>
</dbReference>
<proteinExistence type="predicted"/>
<organism evidence="1 2">
    <name type="scientific">Stenotrophomonas maltophilia</name>
    <name type="common">Pseudomonas maltophilia</name>
    <name type="synonym">Xanthomonas maltophilia</name>
    <dbReference type="NCBI Taxonomy" id="40324"/>
    <lineage>
        <taxon>Bacteria</taxon>
        <taxon>Pseudomonadati</taxon>
        <taxon>Pseudomonadota</taxon>
        <taxon>Gammaproteobacteria</taxon>
        <taxon>Lysobacterales</taxon>
        <taxon>Lysobacteraceae</taxon>
        <taxon>Stenotrophomonas</taxon>
        <taxon>Stenotrophomonas maltophilia group</taxon>
    </lineage>
</organism>
<dbReference type="EMBL" id="RAUE01000010">
    <property type="protein sequence ID" value="MBA0310520.1"/>
    <property type="molecule type" value="Genomic_DNA"/>
</dbReference>
<dbReference type="OrthoDB" id="8455288at2"/>
<comment type="caution">
    <text evidence="1">The sequence shown here is derived from an EMBL/GenBank/DDBJ whole genome shotgun (WGS) entry which is preliminary data.</text>
</comment>